<proteinExistence type="predicted"/>
<dbReference type="EMBL" id="SMAK01000002">
    <property type="protein sequence ID" value="TCT12650.1"/>
    <property type="molecule type" value="Genomic_DNA"/>
</dbReference>
<protein>
    <submittedName>
        <fullName evidence="2">Pimeloyl-ACP methyl ester carboxylesterase</fullName>
    </submittedName>
</protein>
<dbReference type="PANTHER" id="PTHR43433">
    <property type="entry name" value="HYDROLASE, ALPHA/BETA FOLD FAMILY PROTEIN"/>
    <property type="match status" value="1"/>
</dbReference>
<dbReference type="InterPro" id="IPR050471">
    <property type="entry name" value="AB_hydrolase"/>
</dbReference>
<evidence type="ECO:0000313" key="3">
    <source>
        <dbReference type="Proteomes" id="UP000295678"/>
    </source>
</evidence>
<dbReference type="AlphaFoldDB" id="A0A4R3ML94"/>
<accession>A0A4R3ML94</accession>
<gene>
    <name evidence="2" type="ORF">EDC22_102335</name>
</gene>
<feature type="domain" description="AB hydrolase-1" evidence="1">
    <location>
        <begin position="23"/>
        <end position="125"/>
    </location>
</feature>
<evidence type="ECO:0000259" key="1">
    <source>
        <dbReference type="Pfam" id="PF00561"/>
    </source>
</evidence>
<dbReference type="InterPro" id="IPR029058">
    <property type="entry name" value="AB_hydrolase_fold"/>
</dbReference>
<evidence type="ECO:0000313" key="2">
    <source>
        <dbReference type="EMBL" id="TCT12650.1"/>
    </source>
</evidence>
<dbReference type="Gene3D" id="3.40.50.1820">
    <property type="entry name" value="alpha/beta hydrolase"/>
    <property type="match status" value="1"/>
</dbReference>
<sequence length="251" mass="26858">MQLRHFDSDGVDIAFIDEGEGDPVLLIHGFASNIEVNWVGTGWVSALRRAGHRVVALDNRGHGHSEKIYDPAAYAASDMAEDARRLLDHLGIERSAVMGYSMGARITAFLAIRHPGRVERAVFGGLGINMVRGVGDPAPIVAALEAGSLEEVPDPVGRTFRSFAEQTGSDLRALAACMRSSRPRISPELLGSLAMPVLVVVGSADEVGGDPHLLAELIPNGRAVSLPGRDHMKAVGDRQFKEAVIAFLREP</sequence>
<dbReference type="PRINTS" id="PR00111">
    <property type="entry name" value="ABHYDROLASE"/>
</dbReference>
<dbReference type="Proteomes" id="UP000295678">
    <property type="component" value="Unassembled WGS sequence"/>
</dbReference>
<dbReference type="PANTHER" id="PTHR43433:SF5">
    <property type="entry name" value="AB HYDROLASE-1 DOMAIN-CONTAINING PROTEIN"/>
    <property type="match status" value="1"/>
</dbReference>
<comment type="caution">
    <text evidence="2">The sequence shown here is derived from an EMBL/GenBank/DDBJ whole genome shotgun (WGS) entry which is preliminary data.</text>
</comment>
<dbReference type="SUPFAM" id="SSF53474">
    <property type="entry name" value="alpha/beta-Hydrolases"/>
    <property type="match status" value="1"/>
</dbReference>
<name>A0A4R3ML94_9HYPH</name>
<dbReference type="GO" id="GO:0004806">
    <property type="term" value="F:triacylglycerol lipase activity"/>
    <property type="evidence" value="ECO:0007669"/>
    <property type="project" value="TreeGrafter"/>
</dbReference>
<keyword evidence="3" id="KW-1185">Reference proteome</keyword>
<dbReference type="InterPro" id="IPR000073">
    <property type="entry name" value="AB_hydrolase_1"/>
</dbReference>
<organism evidence="2 3">
    <name type="scientific">Tepidamorphus gemmatus</name>
    <dbReference type="NCBI Taxonomy" id="747076"/>
    <lineage>
        <taxon>Bacteria</taxon>
        <taxon>Pseudomonadati</taxon>
        <taxon>Pseudomonadota</taxon>
        <taxon>Alphaproteobacteria</taxon>
        <taxon>Hyphomicrobiales</taxon>
        <taxon>Tepidamorphaceae</taxon>
        <taxon>Tepidamorphus</taxon>
    </lineage>
</organism>
<dbReference type="Pfam" id="PF00561">
    <property type="entry name" value="Abhydrolase_1"/>
    <property type="match status" value="1"/>
</dbReference>
<reference evidence="2 3" key="1">
    <citation type="submission" date="2019-03" db="EMBL/GenBank/DDBJ databases">
        <title>Genomic Encyclopedia of Type Strains, Phase IV (KMG-IV): sequencing the most valuable type-strain genomes for metagenomic binning, comparative biology and taxonomic classification.</title>
        <authorList>
            <person name="Goeker M."/>
        </authorList>
    </citation>
    <scope>NUCLEOTIDE SEQUENCE [LARGE SCALE GENOMIC DNA]</scope>
    <source>
        <strain evidence="2 3">DSM 19345</strain>
    </source>
</reference>
<dbReference type="GO" id="GO:0046503">
    <property type="term" value="P:glycerolipid catabolic process"/>
    <property type="evidence" value="ECO:0007669"/>
    <property type="project" value="TreeGrafter"/>
</dbReference>